<sequence length="189" mass="21108">MGEILFDVPLRHTNRSLYAVYLYSVDEDLIVAGSTSPSQENVLLLSLSTFTISLCDAIGALAVKVRPGERSETVEWNEIDPVVEINVTGAWHPQRFLWLTGTCICILARLAQMGLISGDKEQWTRRDSLNVFERIDVQEFDIAGYSWSKAICTASPPDRGLSSYSACDVCGTVPPLAMWSQWLRQPPQR</sequence>
<gene>
    <name evidence="1" type="ORF">BU25DRAFT_426460</name>
</gene>
<comment type="caution">
    <text evidence="1">The sequence shown here is derived from an EMBL/GenBank/DDBJ whole genome shotgun (WGS) entry which is preliminary data.</text>
</comment>
<dbReference type="Proteomes" id="UP000799754">
    <property type="component" value="Unassembled WGS sequence"/>
</dbReference>
<name>A0ACB6RHJ6_9PLEO</name>
<accession>A0ACB6RHJ6</accession>
<protein>
    <submittedName>
        <fullName evidence="1">Uncharacterized protein</fullName>
    </submittedName>
</protein>
<dbReference type="EMBL" id="MU006755">
    <property type="protein sequence ID" value="KAF2621425.1"/>
    <property type="molecule type" value="Genomic_DNA"/>
</dbReference>
<evidence type="ECO:0000313" key="2">
    <source>
        <dbReference type="Proteomes" id="UP000799754"/>
    </source>
</evidence>
<keyword evidence="2" id="KW-1185">Reference proteome</keyword>
<proteinExistence type="predicted"/>
<organism evidence="1 2">
    <name type="scientific">Macroventuria anomochaeta</name>
    <dbReference type="NCBI Taxonomy" id="301207"/>
    <lineage>
        <taxon>Eukaryota</taxon>
        <taxon>Fungi</taxon>
        <taxon>Dikarya</taxon>
        <taxon>Ascomycota</taxon>
        <taxon>Pezizomycotina</taxon>
        <taxon>Dothideomycetes</taxon>
        <taxon>Pleosporomycetidae</taxon>
        <taxon>Pleosporales</taxon>
        <taxon>Pleosporineae</taxon>
        <taxon>Didymellaceae</taxon>
        <taxon>Macroventuria</taxon>
    </lineage>
</organism>
<evidence type="ECO:0000313" key="1">
    <source>
        <dbReference type="EMBL" id="KAF2621425.1"/>
    </source>
</evidence>
<reference evidence="1" key="1">
    <citation type="journal article" date="2020" name="Stud. Mycol.">
        <title>101 Dothideomycetes genomes: a test case for predicting lifestyles and emergence of pathogens.</title>
        <authorList>
            <person name="Haridas S."/>
            <person name="Albert R."/>
            <person name="Binder M."/>
            <person name="Bloem J."/>
            <person name="Labutti K."/>
            <person name="Salamov A."/>
            <person name="Andreopoulos B."/>
            <person name="Baker S."/>
            <person name="Barry K."/>
            <person name="Bills G."/>
            <person name="Bluhm B."/>
            <person name="Cannon C."/>
            <person name="Castanera R."/>
            <person name="Culley D."/>
            <person name="Daum C."/>
            <person name="Ezra D."/>
            <person name="Gonzalez J."/>
            <person name="Henrissat B."/>
            <person name="Kuo A."/>
            <person name="Liang C."/>
            <person name="Lipzen A."/>
            <person name="Lutzoni F."/>
            <person name="Magnuson J."/>
            <person name="Mondo S."/>
            <person name="Nolan M."/>
            <person name="Ohm R."/>
            <person name="Pangilinan J."/>
            <person name="Park H.-J."/>
            <person name="Ramirez L."/>
            <person name="Alfaro M."/>
            <person name="Sun H."/>
            <person name="Tritt A."/>
            <person name="Yoshinaga Y."/>
            <person name="Zwiers L.-H."/>
            <person name="Turgeon B."/>
            <person name="Goodwin S."/>
            <person name="Spatafora J."/>
            <person name="Crous P."/>
            <person name="Grigoriev I."/>
        </authorList>
    </citation>
    <scope>NUCLEOTIDE SEQUENCE</scope>
    <source>
        <strain evidence="1">CBS 525.71</strain>
    </source>
</reference>